<evidence type="ECO:0000313" key="5">
    <source>
        <dbReference type="Proteomes" id="UP000724149"/>
    </source>
</evidence>
<feature type="domain" description="PepSY" evidence="2">
    <location>
        <begin position="572"/>
        <end position="629"/>
    </location>
</feature>
<proteinExistence type="predicted"/>
<dbReference type="Pfam" id="PF03413">
    <property type="entry name" value="PepSY"/>
    <property type="match status" value="5"/>
</dbReference>
<dbReference type="Gene3D" id="3.10.450.40">
    <property type="match status" value="5"/>
</dbReference>
<dbReference type="RefSeq" id="WP_204720422.1">
    <property type="nucleotide sequence ID" value="NZ_JACSNR010000004.1"/>
</dbReference>
<evidence type="ECO:0000313" key="4">
    <source>
        <dbReference type="EMBL" id="MBM6923150.1"/>
    </source>
</evidence>
<feature type="domain" description="PepSY" evidence="2">
    <location>
        <begin position="338"/>
        <end position="399"/>
    </location>
</feature>
<gene>
    <name evidence="4" type="ORF">H9X81_05525</name>
</gene>
<sequence>MRNDPMEQKLKTAAEHLTPDVLDRILADCAKEPKGEILYMENISDPRSRNNNWIKVLSLGTAACMMIGGLFWWNRYRALNYTVEMDVNPSIELRVNKAEKVISAEALNKDAEIILEDMKLKGVDVDVATNAIIGSMVKNGYLSELSNSILLTVESDDHQKSVEVTDRLTNEINAALDSFGGSVIAQQVVSDNDLQNMAGDYGISEGKAALIRNILNELPMLKAEDLAEMSINDLNLLASSKQIALSNTTTTGSASESGYIGTARAEEIALEHAGITSADTDFINTELDCDGGIMEYEVEFLAGGVEYEYSINARTGQVLSYEYELSSGGSVSAGGNYITAQEARQAALDDAGLTESEVTFIKTKLDQDNGSMVYDIEFYTASQEYDYEIDALTGKVLSVDNEIGGFTAQTQTGSYISAEEAKAKVLEHLGMDASEVTFKKVELDYDDGMMQYEIELYTADREYDYDLNAQDGSILSWDFEALKAWNQGGSGSTAAAAAIDSETARSKALAHAGLSTATFTKTELDYDDGRAEYEIEFYTADSEYEYKIDGTTGAVLESKQEARQTSGGSSTISEADAKRIALERAGLTAADYVKVDYDQDDNEYEVEMRSGNTEYEVKISGSTGAVLEYDSETDD</sequence>
<organism evidence="4 5">
    <name type="scientific">Hydrogenoanaerobacterium saccharovorans</name>
    <dbReference type="NCBI Taxonomy" id="474960"/>
    <lineage>
        <taxon>Bacteria</taxon>
        <taxon>Bacillati</taxon>
        <taxon>Bacillota</taxon>
        <taxon>Clostridia</taxon>
        <taxon>Eubacteriales</taxon>
        <taxon>Oscillospiraceae</taxon>
        <taxon>Hydrogenoanaerobacterium</taxon>
    </lineage>
</organism>
<keyword evidence="5" id="KW-1185">Reference proteome</keyword>
<evidence type="ECO:0000259" key="2">
    <source>
        <dbReference type="Pfam" id="PF03413"/>
    </source>
</evidence>
<accession>A0ABS2GNT8</accession>
<feature type="domain" description="PepSY" evidence="2">
    <location>
        <begin position="416"/>
        <end position="476"/>
    </location>
</feature>
<dbReference type="EMBL" id="JACSNR010000004">
    <property type="protein sequence ID" value="MBM6923150.1"/>
    <property type="molecule type" value="Genomic_DNA"/>
</dbReference>
<evidence type="ECO:0000259" key="3">
    <source>
        <dbReference type="Pfam" id="PF23750"/>
    </source>
</evidence>
<dbReference type="Proteomes" id="UP000724149">
    <property type="component" value="Unassembled WGS sequence"/>
</dbReference>
<protein>
    <submittedName>
        <fullName evidence="4">PepSY domain-containing protein</fullName>
    </submittedName>
</protein>
<dbReference type="InterPro" id="IPR055431">
    <property type="entry name" value="RsgI_M"/>
</dbReference>
<dbReference type="InterPro" id="IPR025711">
    <property type="entry name" value="PepSY"/>
</dbReference>
<comment type="caution">
    <text evidence="4">The sequence shown here is derived from an EMBL/GenBank/DDBJ whole genome shotgun (WGS) entry which is preliminary data.</text>
</comment>
<keyword evidence="1" id="KW-1133">Transmembrane helix</keyword>
<name>A0ABS2GNT8_9FIRM</name>
<feature type="domain" description="PepSY" evidence="2">
    <location>
        <begin position="499"/>
        <end position="558"/>
    </location>
</feature>
<reference evidence="4 5" key="1">
    <citation type="journal article" date="2021" name="Sci. Rep.">
        <title>The distribution of antibiotic resistance genes in chicken gut microbiota commensals.</title>
        <authorList>
            <person name="Juricova H."/>
            <person name="Matiasovicova J."/>
            <person name="Kubasova T."/>
            <person name="Cejkova D."/>
            <person name="Rychlik I."/>
        </authorList>
    </citation>
    <scope>NUCLEOTIDE SEQUENCE [LARGE SCALE GENOMIC DNA]</scope>
    <source>
        <strain evidence="4 5">An564</strain>
    </source>
</reference>
<evidence type="ECO:0000256" key="1">
    <source>
        <dbReference type="SAM" id="Phobius"/>
    </source>
</evidence>
<feature type="transmembrane region" description="Helical" evidence="1">
    <location>
        <begin position="53"/>
        <end position="73"/>
    </location>
</feature>
<dbReference type="Pfam" id="PF23750">
    <property type="entry name" value="RsgI_M"/>
    <property type="match status" value="1"/>
</dbReference>
<feature type="domain" description="PepSY" evidence="2">
    <location>
        <begin position="263"/>
        <end position="322"/>
    </location>
</feature>
<feature type="domain" description="Anti-sigma factor RsgI-like middle" evidence="3">
    <location>
        <begin position="82"/>
        <end position="212"/>
    </location>
</feature>
<keyword evidence="1" id="KW-0472">Membrane</keyword>
<keyword evidence="1" id="KW-0812">Transmembrane</keyword>